<evidence type="ECO:0000256" key="8">
    <source>
        <dbReference type="ARBA" id="ARBA00022846"/>
    </source>
</evidence>
<evidence type="ECO:0000256" key="6">
    <source>
        <dbReference type="ARBA" id="ARBA00022490"/>
    </source>
</evidence>
<evidence type="ECO:0000256" key="7">
    <source>
        <dbReference type="ARBA" id="ARBA00022701"/>
    </source>
</evidence>
<feature type="compositionally biased region" description="Basic and acidic residues" evidence="14">
    <location>
        <begin position="107"/>
        <end position="118"/>
    </location>
</feature>
<feature type="compositionally biased region" description="Basic and acidic residues" evidence="14">
    <location>
        <begin position="318"/>
        <end position="342"/>
    </location>
</feature>
<evidence type="ECO:0000256" key="12">
    <source>
        <dbReference type="ARBA" id="ARBA00023273"/>
    </source>
</evidence>
<dbReference type="GO" id="GO:0005874">
    <property type="term" value="C:microtubule"/>
    <property type="evidence" value="ECO:0007669"/>
    <property type="project" value="UniProtKB-KW"/>
</dbReference>
<accession>A0A8C5LPU0</accession>
<dbReference type="Ensembl" id="ENSLLET00000001440.1">
    <property type="protein sequence ID" value="ENSLLEP00000001373.1"/>
    <property type="gene ID" value="ENSLLEG00000000896.1"/>
</dbReference>
<organism evidence="15 16">
    <name type="scientific">Leptobrachium leishanense</name>
    <name type="common">Leishan spiny toad</name>
    <dbReference type="NCBI Taxonomy" id="445787"/>
    <lineage>
        <taxon>Eukaryota</taxon>
        <taxon>Metazoa</taxon>
        <taxon>Chordata</taxon>
        <taxon>Craniata</taxon>
        <taxon>Vertebrata</taxon>
        <taxon>Euteleostomi</taxon>
        <taxon>Amphibia</taxon>
        <taxon>Batrachia</taxon>
        <taxon>Anura</taxon>
        <taxon>Pelobatoidea</taxon>
        <taxon>Megophryidae</taxon>
        <taxon>Leptobrachium</taxon>
    </lineage>
</organism>
<feature type="region of interest" description="Disordered" evidence="14">
    <location>
        <begin position="219"/>
        <end position="342"/>
    </location>
</feature>
<keyword evidence="16" id="KW-1185">Reference proteome</keyword>
<protein>
    <recommendedName>
        <fullName evidence="5">Coiled-coil domain-containing protein 181</fullName>
    </recommendedName>
</protein>
<feature type="compositionally biased region" description="Basic and acidic residues" evidence="14">
    <location>
        <begin position="178"/>
        <end position="201"/>
    </location>
</feature>
<evidence type="ECO:0000256" key="4">
    <source>
        <dbReference type="ARBA" id="ARBA00005737"/>
    </source>
</evidence>
<evidence type="ECO:0000256" key="13">
    <source>
        <dbReference type="ARBA" id="ARBA00047162"/>
    </source>
</evidence>
<evidence type="ECO:0000256" key="14">
    <source>
        <dbReference type="SAM" id="MobiDB-lite"/>
    </source>
</evidence>
<comment type="subunit">
    <text evidence="13">Homodimer. Interacts with HOOK1. Interacts with HOOK2. Interacts with HOOK3.</text>
</comment>
<keyword evidence="8" id="KW-0282">Flagellum</keyword>
<dbReference type="InterPro" id="IPR026687">
    <property type="entry name" value="CCDC181"/>
</dbReference>
<keyword evidence="6" id="KW-0963">Cytoplasm</keyword>
<keyword evidence="10" id="KW-0969">Cilium</keyword>
<dbReference type="PANTHER" id="PTHR14320">
    <property type="entry name" value="COILED-COIL DOMAIN-CONTAINING PROTEIN 181"/>
    <property type="match status" value="1"/>
</dbReference>
<evidence type="ECO:0000313" key="16">
    <source>
        <dbReference type="Proteomes" id="UP000694569"/>
    </source>
</evidence>
<comment type="similarity">
    <text evidence="4">Belongs to the CCDC181 family.</text>
</comment>
<keyword evidence="9" id="KW-0175">Coiled coil</keyword>
<dbReference type="GO" id="GO:0031514">
    <property type="term" value="C:motile cilium"/>
    <property type="evidence" value="ECO:0007669"/>
    <property type="project" value="UniProtKB-SubCell"/>
</dbReference>
<evidence type="ECO:0000256" key="5">
    <source>
        <dbReference type="ARBA" id="ARBA00022306"/>
    </source>
</evidence>
<dbReference type="AlphaFoldDB" id="A0A8C5LPU0"/>
<evidence type="ECO:0000256" key="1">
    <source>
        <dbReference type="ARBA" id="ARBA00002213"/>
    </source>
</evidence>
<feature type="region of interest" description="Disordered" evidence="14">
    <location>
        <begin position="1"/>
        <end position="201"/>
    </location>
</feature>
<evidence type="ECO:0000256" key="9">
    <source>
        <dbReference type="ARBA" id="ARBA00023054"/>
    </source>
</evidence>
<dbReference type="Proteomes" id="UP000694569">
    <property type="component" value="Unplaced"/>
</dbReference>
<evidence type="ECO:0000313" key="15">
    <source>
        <dbReference type="Ensembl" id="ENSLLEP00000001373.1"/>
    </source>
</evidence>
<feature type="compositionally biased region" description="Basic and acidic residues" evidence="14">
    <location>
        <begin position="129"/>
        <end position="142"/>
    </location>
</feature>
<feature type="compositionally biased region" description="Polar residues" evidence="14">
    <location>
        <begin position="285"/>
        <end position="313"/>
    </location>
</feature>
<dbReference type="OrthoDB" id="6288248at2759"/>
<keyword evidence="12" id="KW-0966">Cell projection</keyword>
<feature type="compositionally biased region" description="Polar residues" evidence="14">
    <location>
        <begin position="1"/>
        <end position="12"/>
    </location>
</feature>
<evidence type="ECO:0000256" key="11">
    <source>
        <dbReference type="ARBA" id="ARBA00023212"/>
    </source>
</evidence>
<keyword evidence="11" id="KW-0206">Cytoskeleton</keyword>
<gene>
    <name evidence="15" type="primary">CCDC181</name>
</gene>
<feature type="compositionally biased region" description="Acidic residues" evidence="14">
    <location>
        <begin position="24"/>
        <end position="43"/>
    </location>
</feature>
<comment type="subcellular location">
    <subcellularLocation>
        <location evidence="2">Cell projection</location>
        <location evidence="2">Cilium</location>
        <location evidence="2">Flagellum</location>
    </subcellularLocation>
    <subcellularLocation>
        <location evidence="3">Cytoplasm</location>
        <location evidence="3">Cytoskeleton</location>
    </subcellularLocation>
</comment>
<feature type="compositionally biased region" description="Acidic residues" evidence="14">
    <location>
        <begin position="97"/>
        <end position="106"/>
    </location>
</feature>
<reference evidence="15" key="1">
    <citation type="submission" date="2025-08" db="UniProtKB">
        <authorList>
            <consortium name="Ensembl"/>
        </authorList>
    </citation>
    <scope>IDENTIFICATION</scope>
</reference>
<comment type="function">
    <text evidence="1">Microtubule-binding protein that localizes to the microtubular manchette of elongating spermatids.</text>
</comment>
<evidence type="ECO:0000256" key="10">
    <source>
        <dbReference type="ARBA" id="ARBA00023069"/>
    </source>
</evidence>
<reference evidence="15" key="2">
    <citation type="submission" date="2025-09" db="UniProtKB">
        <authorList>
            <consortium name="Ensembl"/>
        </authorList>
    </citation>
    <scope>IDENTIFICATION</scope>
</reference>
<evidence type="ECO:0000256" key="2">
    <source>
        <dbReference type="ARBA" id="ARBA00004230"/>
    </source>
</evidence>
<keyword evidence="7" id="KW-0493">Microtubule</keyword>
<name>A0A8C5LPU0_9ANUR</name>
<proteinExistence type="inferred from homology"/>
<dbReference type="GeneTree" id="ENSGT00390000018244"/>
<sequence length="510" mass="59438">MQGHLRSSSLKMSENEDYSAGSQEYEDDFEKDLDWLINEDDEGDAGKQNKNGEKQSNSLKEDTSLLENEEKGKSRGTESPSDEVHSVPNSLEPVASSEEENFIDDEEAKRYIAEKIEQANKQLESESVDENRERKLKFKDNLVDLEVPPVEYTDTERSEREEEDVTDSLSKLHVSDVPQKENEHQPENRHTEEEQKDGKILVEKDGKFELVNLHDIENAHFLPSISNEKDPSKSLAKSQLSNLFGTSPSEKGFIKQKASSNNEGFYPKPPSQPKARPGSAANMVTPGQQSTRRVQSAALSSRNTTFSLSPEQKQLQKKIQERQERFKREEEERKKEMEENKRKVNEDAFKAWLQKKRDQLYEERRIQQAKQIEKMNITATLENSEEQLTGICFSQAIESSLMSDNKDEEKDPTEAFNNWLKRKQHELLKEKKIEELKKQESAIYLHDKEDCERAYTEWLRRKRIQKRVELQEAKERSRRLLMEARRAKQMHNLLYNISEAKSVRYTSTYN</sequence>
<dbReference type="GO" id="GO:0008017">
    <property type="term" value="F:microtubule binding"/>
    <property type="evidence" value="ECO:0007669"/>
    <property type="project" value="InterPro"/>
</dbReference>
<evidence type="ECO:0000256" key="3">
    <source>
        <dbReference type="ARBA" id="ARBA00004245"/>
    </source>
</evidence>
<feature type="compositionally biased region" description="Basic and acidic residues" evidence="14">
    <location>
        <begin position="44"/>
        <end position="76"/>
    </location>
</feature>
<dbReference type="PANTHER" id="PTHR14320:SF2">
    <property type="entry name" value="COILED-COIL DOMAIN-CONTAINING PROTEIN 181"/>
    <property type="match status" value="1"/>
</dbReference>
<feature type="compositionally biased region" description="Polar residues" evidence="14">
    <location>
        <begin position="235"/>
        <end position="249"/>
    </location>
</feature>